<evidence type="ECO:0000256" key="1">
    <source>
        <dbReference type="ARBA" id="ARBA00001933"/>
    </source>
</evidence>
<reference evidence="11" key="1">
    <citation type="submission" date="2017-09" db="EMBL/GenBank/DDBJ databases">
        <title>Genome sequence of Nannocystis excedens DSM 71.</title>
        <authorList>
            <person name="Blom J."/>
        </authorList>
    </citation>
    <scope>NUCLEOTIDE SEQUENCE [LARGE SCALE GENOMIC DNA]</scope>
    <source>
        <strain evidence="11">type strain: E19</strain>
    </source>
</reference>
<evidence type="ECO:0000256" key="3">
    <source>
        <dbReference type="ARBA" id="ARBA00022898"/>
    </source>
</evidence>
<dbReference type="AlphaFoldDB" id="A0A2C9CZU2"/>
<dbReference type="SUPFAM" id="SSF50621">
    <property type="entry name" value="Alanine racemase C-terminal domain-like"/>
    <property type="match status" value="1"/>
</dbReference>
<feature type="modified residue" description="N6-(pyridoxal phosphate)lysine" evidence="5 7">
    <location>
        <position position="60"/>
    </location>
</feature>
<feature type="binding site" evidence="5">
    <location>
        <position position="239"/>
    </location>
    <ligand>
        <name>pyridoxal 5'-phosphate</name>
        <dbReference type="ChEBI" id="CHEBI:597326"/>
    </ligand>
</feature>
<feature type="binding site" evidence="5">
    <location>
        <position position="375"/>
    </location>
    <ligand>
        <name>substrate</name>
    </ligand>
</feature>
<dbReference type="CDD" id="cd06828">
    <property type="entry name" value="PLPDE_III_DapDC"/>
    <property type="match status" value="1"/>
</dbReference>
<protein>
    <recommendedName>
        <fullName evidence="5 6">Diaminopimelate decarboxylase</fullName>
        <shortName evidence="5">DAP decarboxylase</shortName>
        <shortName evidence="5">DAPDC</shortName>
        <ecNumber evidence="5 6">4.1.1.20</ecNumber>
    </recommendedName>
</protein>
<evidence type="ECO:0000259" key="9">
    <source>
        <dbReference type="Pfam" id="PF02784"/>
    </source>
</evidence>
<dbReference type="OrthoDB" id="9802241at2"/>
<evidence type="ECO:0000256" key="5">
    <source>
        <dbReference type="HAMAP-Rule" id="MF_02120"/>
    </source>
</evidence>
<keyword evidence="2 5" id="KW-0210">Decarboxylase</keyword>
<feature type="binding site" evidence="5">
    <location>
        <position position="314"/>
    </location>
    <ligand>
        <name>substrate</name>
    </ligand>
</feature>
<evidence type="ECO:0000256" key="4">
    <source>
        <dbReference type="ARBA" id="ARBA00023239"/>
    </source>
</evidence>
<evidence type="ECO:0000256" key="8">
    <source>
        <dbReference type="RuleBase" id="RU003738"/>
    </source>
</evidence>
<dbReference type="RefSeq" id="WP_099553423.1">
    <property type="nucleotide sequence ID" value="NZ_LT960614.1"/>
</dbReference>
<dbReference type="InterPro" id="IPR009006">
    <property type="entry name" value="Ala_racemase/Decarboxylase_C"/>
</dbReference>
<dbReference type="InterPro" id="IPR000183">
    <property type="entry name" value="Orn/DAP/Arg_de-COase"/>
</dbReference>
<sequence length="423" mass="45221">MHHFAYRNGILHAEDVPVPEIAAKVGTPVYIYSTATLVRHYHVFAKAFSGLNAHVFYAMKANSNQAVLKTLAREGAGMDVVSEGELLRALAAGVAPEKIAFSGVGKTVREMRMALEAGIHCFNVESEPELHVLSATASAMDKTAPVALRINPDVDALTHAKISTGKSENKFGIPWTEARRVYAEAAKLPGIRVIGIDMHIGSQITELGPFDDAFGRLGELVAALRADGHAIEHVDLGGGLGIPYVDDNAPPPEPGAYGEVVRKHVEKLDCAVIFEPGRLIAGNAGILVGSVVYRKEGEGRTFVIGDVGMNDLIRPTLYEAYHEIRPVIQPAVGAERAKVDVVGPVCETGDYVALGRDLPMLAAGDLFAVYSAGAYGAVQAGTYNSRALVPEVLVNGSEWHVIRPRRPLEDLIALDSVPGWLSD</sequence>
<feature type="binding site" evidence="5">
    <location>
        <begin position="275"/>
        <end position="278"/>
    </location>
    <ligand>
        <name>pyridoxal 5'-phosphate</name>
        <dbReference type="ChEBI" id="CHEBI:597326"/>
    </ligand>
</feature>
<dbReference type="KEGG" id="hdi:HDIA_0126"/>
<feature type="domain" description="Orn/DAP/Arg decarboxylase 2 N-terminal" evidence="9">
    <location>
        <begin position="35"/>
        <end position="281"/>
    </location>
</feature>
<dbReference type="Proteomes" id="UP000223606">
    <property type="component" value="Chromosome 1"/>
</dbReference>
<dbReference type="PANTHER" id="PTHR43727:SF2">
    <property type="entry name" value="GROUP IV DECARBOXYLASE"/>
    <property type="match status" value="1"/>
</dbReference>
<dbReference type="PANTHER" id="PTHR43727">
    <property type="entry name" value="DIAMINOPIMELATE DECARBOXYLASE"/>
    <property type="match status" value="1"/>
</dbReference>
<evidence type="ECO:0000313" key="10">
    <source>
        <dbReference type="EMBL" id="SON53667.1"/>
    </source>
</evidence>
<comment type="cofactor">
    <cofactor evidence="1 5 7 8">
        <name>pyridoxal 5'-phosphate</name>
        <dbReference type="ChEBI" id="CHEBI:597326"/>
    </cofactor>
</comment>
<feature type="binding site" evidence="5">
    <location>
        <position position="375"/>
    </location>
    <ligand>
        <name>pyridoxal 5'-phosphate</name>
        <dbReference type="ChEBI" id="CHEBI:597326"/>
    </ligand>
</feature>
<dbReference type="PROSITE" id="PS00879">
    <property type="entry name" value="ODR_DC_2_2"/>
    <property type="match status" value="1"/>
</dbReference>
<feature type="binding site" evidence="5">
    <location>
        <position position="318"/>
    </location>
    <ligand>
        <name>substrate</name>
    </ligand>
</feature>
<evidence type="ECO:0000256" key="6">
    <source>
        <dbReference type="NCBIfam" id="TIGR01048"/>
    </source>
</evidence>
<dbReference type="NCBIfam" id="TIGR01048">
    <property type="entry name" value="lysA"/>
    <property type="match status" value="1"/>
</dbReference>
<dbReference type="EC" id="4.1.1.20" evidence="5 6"/>
<evidence type="ECO:0000256" key="2">
    <source>
        <dbReference type="ARBA" id="ARBA00022793"/>
    </source>
</evidence>
<dbReference type="SUPFAM" id="SSF51419">
    <property type="entry name" value="PLP-binding barrel"/>
    <property type="match status" value="1"/>
</dbReference>
<keyword evidence="3 5" id="KW-0663">Pyridoxal phosphate</keyword>
<dbReference type="Gene3D" id="2.40.37.10">
    <property type="entry name" value="Lyase, Ornithine Decarboxylase, Chain A, domain 1"/>
    <property type="match status" value="1"/>
</dbReference>
<dbReference type="InterPro" id="IPR002986">
    <property type="entry name" value="DAP_deCOOHase_LysA"/>
</dbReference>
<dbReference type="InterPro" id="IPR029066">
    <property type="entry name" value="PLP-binding_barrel"/>
</dbReference>
<dbReference type="InterPro" id="IPR022644">
    <property type="entry name" value="De-COase2_N"/>
</dbReference>
<comment type="subunit">
    <text evidence="5">Homodimer.</text>
</comment>
<comment type="similarity">
    <text evidence="5">Belongs to the Orn/Lys/Arg decarboxylase class-II family. LysA subfamily.</text>
</comment>
<dbReference type="GO" id="GO:0008836">
    <property type="term" value="F:diaminopimelate decarboxylase activity"/>
    <property type="evidence" value="ECO:0007669"/>
    <property type="project" value="UniProtKB-UniRule"/>
</dbReference>
<gene>
    <name evidence="10" type="primary">lysA_1</name>
    <name evidence="5" type="synonym">lysA</name>
    <name evidence="10" type="ORF">HDIA_0126</name>
</gene>
<accession>A0A2C9CZU2</accession>
<name>A0A2C9CZU2_9HYPH</name>
<proteinExistence type="inferred from homology"/>
<dbReference type="PROSITE" id="PS00878">
    <property type="entry name" value="ODR_DC_2_1"/>
    <property type="match status" value="1"/>
</dbReference>
<keyword evidence="5" id="KW-0028">Amino-acid biosynthesis</keyword>
<evidence type="ECO:0000256" key="7">
    <source>
        <dbReference type="PIRSR" id="PIRSR600183-50"/>
    </source>
</evidence>
<dbReference type="GO" id="GO:0009089">
    <property type="term" value="P:lysine biosynthetic process via diaminopimelate"/>
    <property type="evidence" value="ECO:0007669"/>
    <property type="project" value="UniProtKB-UniRule"/>
</dbReference>
<dbReference type="UniPathway" id="UPA00034">
    <property type="reaction ID" value="UER00027"/>
</dbReference>
<dbReference type="GO" id="GO:0030170">
    <property type="term" value="F:pyridoxal phosphate binding"/>
    <property type="evidence" value="ECO:0007669"/>
    <property type="project" value="UniProtKB-UniRule"/>
</dbReference>
<keyword evidence="11" id="KW-1185">Reference proteome</keyword>
<comment type="catalytic activity">
    <reaction evidence="5 8">
        <text>meso-2,6-diaminopimelate + H(+) = L-lysine + CO2</text>
        <dbReference type="Rhea" id="RHEA:15101"/>
        <dbReference type="ChEBI" id="CHEBI:15378"/>
        <dbReference type="ChEBI" id="CHEBI:16526"/>
        <dbReference type="ChEBI" id="CHEBI:32551"/>
        <dbReference type="ChEBI" id="CHEBI:57791"/>
        <dbReference type="EC" id="4.1.1.20"/>
    </reaction>
</comment>
<comment type="pathway">
    <text evidence="5 8">Amino-acid biosynthesis; L-lysine biosynthesis via DAP pathway; L-lysine from DL-2,6-diaminopimelate: step 1/1.</text>
</comment>
<comment type="function">
    <text evidence="5">Specifically catalyzes the decarboxylation of meso-diaminopimelate (meso-DAP) to L-lysine.</text>
</comment>
<feature type="binding site" evidence="5">
    <location>
        <position position="278"/>
    </location>
    <ligand>
        <name>substrate</name>
    </ligand>
</feature>
<evidence type="ECO:0000313" key="11">
    <source>
        <dbReference type="Proteomes" id="UP000223606"/>
    </source>
</evidence>
<feature type="active site" description="Proton donor" evidence="7">
    <location>
        <position position="346"/>
    </location>
</feature>
<dbReference type="HAMAP" id="MF_02120">
    <property type="entry name" value="LysA"/>
    <property type="match status" value="1"/>
</dbReference>
<dbReference type="Pfam" id="PF02784">
    <property type="entry name" value="Orn_Arg_deC_N"/>
    <property type="match status" value="1"/>
</dbReference>
<feature type="binding site" evidence="5">
    <location>
        <position position="347"/>
    </location>
    <ligand>
        <name>substrate</name>
    </ligand>
</feature>
<keyword evidence="4 5" id="KW-0456">Lyase</keyword>
<dbReference type="Gene3D" id="3.20.20.10">
    <property type="entry name" value="Alanine racemase"/>
    <property type="match status" value="1"/>
</dbReference>
<dbReference type="PRINTS" id="PR01181">
    <property type="entry name" value="DAPDCRBXLASE"/>
</dbReference>
<dbReference type="PRINTS" id="PR01179">
    <property type="entry name" value="ODADCRBXLASE"/>
</dbReference>
<dbReference type="EMBL" id="LT960614">
    <property type="protein sequence ID" value="SON53667.1"/>
    <property type="molecule type" value="Genomic_DNA"/>
</dbReference>
<dbReference type="FunFam" id="3.20.20.10:FF:000003">
    <property type="entry name" value="Diaminopimelate decarboxylase"/>
    <property type="match status" value="1"/>
</dbReference>
<organism evidence="10 11">
    <name type="scientific">Hartmannibacter diazotrophicus</name>
    <dbReference type="NCBI Taxonomy" id="1482074"/>
    <lineage>
        <taxon>Bacteria</taxon>
        <taxon>Pseudomonadati</taxon>
        <taxon>Pseudomonadota</taxon>
        <taxon>Alphaproteobacteria</taxon>
        <taxon>Hyphomicrobiales</taxon>
        <taxon>Pleomorphomonadaceae</taxon>
        <taxon>Hartmannibacter</taxon>
    </lineage>
</organism>
<dbReference type="InterPro" id="IPR022653">
    <property type="entry name" value="De-COase2_pyr-phos_BS"/>
</dbReference>
<dbReference type="InterPro" id="IPR022657">
    <property type="entry name" value="De-COase2_CS"/>
</dbReference>
<keyword evidence="5 8" id="KW-0457">Lysine biosynthesis</keyword>